<protein>
    <submittedName>
        <fullName evidence="3">Uncharacterized protein</fullName>
    </submittedName>
</protein>
<reference evidence="3" key="1">
    <citation type="submission" date="2020-11" db="EMBL/GenBank/DDBJ databases">
        <authorList>
            <person name="Tran Van P."/>
        </authorList>
    </citation>
    <scope>NUCLEOTIDE SEQUENCE</scope>
</reference>
<evidence type="ECO:0000313" key="3">
    <source>
        <dbReference type="EMBL" id="CAD7392833.1"/>
    </source>
</evidence>
<accession>A0A7R9CBW4</accession>
<dbReference type="SUPFAM" id="SSF160350">
    <property type="entry name" value="Rnp2-like"/>
    <property type="match status" value="1"/>
</dbReference>
<evidence type="ECO:0000256" key="2">
    <source>
        <dbReference type="ARBA" id="ARBA00022694"/>
    </source>
</evidence>
<dbReference type="Gene3D" id="3.30.70.3250">
    <property type="entry name" value="Ribonuclease P, Pop5 subunit"/>
    <property type="match status" value="1"/>
</dbReference>
<dbReference type="InterPro" id="IPR002759">
    <property type="entry name" value="Pop5/Rpp14/Rnp2-like"/>
</dbReference>
<gene>
    <name evidence="3" type="ORF">TCEB3V08_LOCUS836</name>
</gene>
<dbReference type="InterPro" id="IPR038085">
    <property type="entry name" value="Rnp2-like_sf"/>
</dbReference>
<evidence type="ECO:0000256" key="1">
    <source>
        <dbReference type="ARBA" id="ARBA00010800"/>
    </source>
</evidence>
<dbReference type="Pfam" id="PF01900">
    <property type="entry name" value="RNase_P_Rpp14"/>
    <property type="match status" value="1"/>
</dbReference>
<dbReference type="GO" id="GO:0030677">
    <property type="term" value="C:ribonuclease P complex"/>
    <property type="evidence" value="ECO:0007669"/>
    <property type="project" value="InterPro"/>
</dbReference>
<keyword evidence="2" id="KW-0819">tRNA processing</keyword>
<dbReference type="AlphaFoldDB" id="A0A7R9CBW4"/>
<name>A0A7R9CBW4_TIMCR</name>
<dbReference type="PANTHER" id="PTHR48414:SF1">
    <property type="entry name" value="POP5 HOMOLOG, RIBONUCLEASE P_MRP SUBUNIT"/>
    <property type="match status" value="1"/>
</dbReference>
<proteinExistence type="inferred from homology"/>
<dbReference type="GO" id="GO:0001682">
    <property type="term" value="P:tRNA 5'-leader removal"/>
    <property type="evidence" value="ECO:0007669"/>
    <property type="project" value="InterPro"/>
</dbReference>
<organism evidence="3">
    <name type="scientific">Timema cristinae</name>
    <name type="common">Walking stick</name>
    <dbReference type="NCBI Taxonomy" id="61476"/>
    <lineage>
        <taxon>Eukaryota</taxon>
        <taxon>Metazoa</taxon>
        <taxon>Ecdysozoa</taxon>
        <taxon>Arthropoda</taxon>
        <taxon>Hexapoda</taxon>
        <taxon>Insecta</taxon>
        <taxon>Pterygota</taxon>
        <taxon>Neoptera</taxon>
        <taxon>Polyneoptera</taxon>
        <taxon>Phasmatodea</taxon>
        <taxon>Timematodea</taxon>
        <taxon>Timematoidea</taxon>
        <taxon>Timematidae</taxon>
        <taxon>Timema</taxon>
    </lineage>
</organism>
<dbReference type="PANTHER" id="PTHR48414">
    <property type="entry name" value="POP5 HOMOLOG, RIBONUCLEASE P_MRP SUBUNIT"/>
    <property type="match status" value="1"/>
</dbReference>
<comment type="similarity">
    <text evidence="1">Belongs to the eukaryotic/archaeal RNase P protein component 2 family.</text>
</comment>
<sequence length="184" mass="21231">MSTNTRAATVSASLYKDLESVLYLSKELKSVFYLSKKLTYIALEVTPHSRSYDTPFKLKAHSLYTTIINKIEQLYGDFGVAALKGGFIAKYCNEKTRVAFVRARHGPHRLLASCLPLITYIENHQVMLRILYTGATMRQCYKFIQKYQRSQLQRFWANLKTDKQRKAMEDAVMNLKTTEVPSKD</sequence>
<dbReference type="EMBL" id="OC316596">
    <property type="protein sequence ID" value="CAD7392833.1"/>
    <property type="molecule type" value="Genomic_DNA"/>
</dbReference>